<dbReference type="EMBL" id="JARPXL010000014">
    <property type="protein sequence ID" value="MDT2545396.1"/>
    <property type="molecule type" value="Genomic_DNA"/>
</dbReference>
<dbReference type="PANTHER" id="PTHR46797:SF23">
    <property type="entry name" value="HTH-TYPE TRANSCRIPTIONAL REGULATOR SUTR"/>
    <property type="match status" value="1"/>
</dbReference>
<dbReference type="Proteomes" id="UP001254770">
    <property type="component" value="Unassembled WGS sequence"/>
</dbReference>
<dbReference type="GO" id="GO:0003700">
    <property type="term" value="F:DNA-binding transcription factor activity"/>
    <property type="evidence" value="ECO:0007669"/>
    <property type="project" value="TreeGrafter"/>
</dbReference>
<evidence type="ECO:0000313" key="6">
    <source>
        <dbReference type="EMBL" id="MDT2545396.1"/>
    </source>
</evidence>
<proteinExistence type="predicted"/>
<evidence type="ECO:0000259" key="4">
    <source>
        <dbReference type="PROSITE" id="PS50943"/>
    </source>
</evidence>
<sequence length="109" mass="12322">MEELNAAKIGKRIKELRKIKKLTQEKLSEISGVSVVLIGTLETKGRNISIETLVKLLDGLDVSFIEFFSAFESTENDTANLIELLSRSNNKKDYIDVFTKILKMESNDI</sequence>
<feature type="domain" description="HTH cro/C1-type" evidence="4">
    <location>
        <begin position="13"/>
        <end position="67"/>
    </location>
</feature>
<protein>
    <submittedName>
        <fullName evidence="6">Helix-turn-helix transcriptional regulator</fullName>
    </submittedName>
</protein>
<reference evidence="6" key="1">
    <citation type="submission" date="2023-03" db="EMBL/GenBank/DDBJ databases">
        <authorList>
            <person name="Shen W."/>
            <person name="Cai J."/>
        </authorList>
    </citation>
    <scope>NUCLEOTIDE SEQUENCE</scope>
    <source>
        <strain evidence="5">B646-2</strain>
        <strain evidence="6">Y15</strain>
    </source>
</reference>
<dbReference type="SUPFAM" id="SSF47413">
    <property type="entry name" value="lambda repressor-like DNA-binding domains"/>
    <property type="match status" value="1"/>
</dbReference>
<dbReference type="InterPro" id="IPR050807">
    <property type="entry name" value="TransReg_Diox_bact_type"/>
</dbReference>
<evidence type="ECO:0000313" key="5">
    <source>
        <dbReference type="EMBL" id="MDT2536655.1"/>
    </source>
</evidence>
<accession>A0AAP5KCB8</accession>
<dbReference type="RefSeq" id="WP_028021335.1">
    <property type="nucleotide sequence ID" value="NZ_CABLCA010000052.1"/>
</dbReference>
<organism evidence="6 7">
    <name type="scientific">Enterococcus raffinosus</name>
    <dbReference type="NCBI Taxonomy" id="71452"/>
    <lineage>
        <taxon>Bacteria</taxon>
        <taxon>Bacillati</taxon>
        <taxon>Bacillota</taxon>
        <taxon>Bacilli</taxon>
        <taxon>Lactobacillales</taxon>
        <taxon>Enterococcaceae</taxon>
        <taxon>Enterococcus</taxon>
    </lineage>
</organism>
<dbReference type="PROSITE" id="PS50943">
    <property type="entry name" value="HTH_CROC1"/>
    <property type="match status" value="1"/>
</dbReference>
<name>A0AAP5KCB8_9ENTE</name>
<keyword evidence="2" id="KW-0238">DNA-binding</keyword>
<gene>
    <name evidence="6" type="ORF">P7D69_13680</name>
    <name evidence="5" type="ORF">P7D78_00840</name>
</gene>
<dbReference type="CDD" id="cd00093">
    <property type="entry name" value="HTH_XRE"/>
    <property type="match status" value="1"/>
</dbReference>
<evidence type="ECO:0000256" key="3">
    <source>
        <dbReference type="ARBA" id="ARBA00023163"/>
    </source>
</evidence>
<keyword evidence="3" id="KW-0804">Transcription</keyword>
<comment type="caution">
    <text evidence="6">The sequence shown here is derived from an EMBL/GenBank/DDBJ whole genome shotgun (WGS) entry which is preliminary data.</text>
</comment>
<dbReference type="SMART" id="SM00530">
    <property type="entry name" value="HTH_XRE"/>
    <property type="match status" value="1"/>
</dbReference>
<dbReference type="GO" id="GO:0003677">
    <property type="term" value="F:DNA binding"/>
    <property type="evidence" value="ECO:0007669"/>
    <property type="project" value="UniProtKB-KW"/>
</dbReference>
<dbReference type="Gene3D" id="1.10.260.40">
    <property type="entry name" value="lambda repressor-like DNA-binding domains"/>
    <property type="match status" value="1"/>
</dbReference>
<dbReference type="PANTHER" id="PTHR46797">
    <property type="entry name" value="HTH-TYPE TRANSCRIPTIONAL REGULATOR"/>
    <property type="match status" value="1"/>
</dbReference>
<keyword evidence="1" id="KW-0805">Transcription regulation</keyword>
<evidence type="ECO:0000256" key="2">
    <source>
        <dbReference type="ARBA" id="ARBA00023125"/>
    </source>
</evidence>
<evidence type="ECO:0000256" key="1">
    <source>
        <dbReference type="ARBA" id="ARBA00023015"/>
    </source>
</evidence>
<dbReference type="GO" id="GO:0005829">
    <property type="term" value="C:cytosol"/>
    <property type="evidence" value="ECO:0007669"/>
    <property type="project" value="TreeGrafter"/>
</dbReference>
<dbReference type="EMBL" id="JARPXM010000001">
    <property type="protein sequence ID" value="MDT2536655.1"/>
    <property type="molecule type" value="Genomic_DNA"/>
</dbReference>
<dbReference type="AlphaFoldDB" id="A0AAP5KCB8"/>
<dbReference type="InterPro" id="IPR001387">
    <property type="entry name" value="Cro/C1-type_HTH"/>
</dbReference>
<dbReference type="Proteomes" id="UP001249240">
    <property type="component" value="Unassembled WGS sequence"/>
</dbReference>
<dbReference type="InterPro" id="IPR010982">
    <property type="entry name" value="Lambda_DNA-bd_dom_sf"/>
</dbReference>
<dbReference type="GeneID" id="67041933"/>
<evidence type="ECO:0000313" key="7">
    <source>
        <dbReference type="Proteomes" id="UP001254770"/>
    </source>
</evidence>
<dbReference type="Pfam" id="PF01381">
    <property type="entry name" value="HTH_3"/>
    <property type="match status" value="1"/>
</dbReference>